<reference evidence="3" key="1">
    <citation type="submission" date="2021-05" db="EMBL/GenBank/DDBJ databases">
        <authorList>
            <person name="Pietrasiak N."/>
            <person name="Ward R."/>
            <person name="Stajich J.E."/>
            <person name="Kurbessoian T."/>
        </authorList>
    </citation>
    <scope>NUCLEOTIDE SEQUENCE</scope>
    <source>
        <strain evidence="3">JT2-VF2</strain>
    </source>
</reference>
<dbReference type="InterPro" id="IPR025959">
    <property type="entry name" value="Winged_HTH_dom"/>
</dbReference>
<dbReference type="PANTHER" id="PTHR46564:SF1">
    <property type="entry name" value="TRANSPOSASE"/>
    <property type="match status" value="1"/>
</dbReference>
<evidence type="ECO:0000313" key="3">
    <source>
        <dbReference type="EMBL" id="MBW4565189.1"/>
    </source>
</evidence>
<dbReference type="InterPro" id="IPR009057">
    <property type="entry name" value="Homeodomain-like_sf"/>
</dbReference>
<dbReference type="EMBL" id="JAHHHN010000032">
    <property type="protein sequence ID" value="MBW4565189.1"/>
    <property type="molecule type" value="Genomic_DNA"/>
</dbReference>
<organism evidence="3 4">
    <name type="scientific">Mojavia pulchra JT2-VF2</name>
    <dbReference type="NCBI Taxonomy" id="287848"/>
    <lineage>
        <taxon>Bacteria</taxon>
        <taxon>Bacillati</taxon>
        <taxon>Cyanobacteriota</taxon>
        <taxon>Cyanophyceae</taxon>
        <taxon>Nostocales</taxon>
        <taxon>Nostocaceae</taxon>
    </lineage>
</organism>
<feature type="domain" description="Winged helix-turn helix" evidence="2">
    <location>
        <begin position="108"/>
        <end position="167"/>
    </location>
</feature>
<dbReference type="AlphaFoldDB" id="A0A951UJF2"/>
<dbReference type="Proteomes" id="UP000715781">
    <property type="component" value="Unassembled WGS sequence"/>
</dbReference>
<dbReference type="Pfam" id="PF13384">
    <property type="entry name" value="HTH_23"/>
    <property type="match status" value="1"/>
</dbReference>
<dbReference type="InterPro" id="IPR047655">
    <property type="entry name" value="Transpos_IS630-like"/>
</dbReference>
<gene>
    <name evidence="3" type="ORF">KME32_29670</name>
</gene>
<reference evidence="3" key="2">
    <citation type="journal article" date="2022" name="Microbiol. Resour. Announc.">
        <title>Metagenome Sequencing to Explore Phylogenomics of Terrestrial Cyanobacteria.</title>
        <authorList>
            <person name="Ward R.D."/>
            <person name="Stajich J.E."/>
            <person name="Johansen J.R."/>
            <person name="Huntemann M."/>
            <person name="Clum A."/>
            <person name="Foster B."/>
            <person name="Foster B."/>
            <person name="Roux S."/>
            <person name="Palaniappan K."/>
            <person name="Varghese N."/>
            <person name="Mukherjee S."/>
            <person name="Reddy T.B.K."/>
            <person name="Daum C."/>
            <person name="Copeland A."/>
            <person name="Chen I.A."/>
            <person name="Ivanova N.N."/>
            <person name="Kyrpides N.C."/>
            <person name="Shapiro N."/>
            <person name="Eloe-Fadrosh E.A."/>
            <person name="Pietrasiak N."/>
        </authorList>
    </citation>
    <scope>NUCLEOTIDE SEQUENCE</scope>
    <source>
        <strain evidence="3">JT2-VF2</strain>
    </source>
</reference>
<dbReference type="GO" id="GO:0003676">
    <property type="term" value="F:nucleic acid binding"/>
    <property type="evidence" value="ECO:0007669"/>
    <property type="project" value="InterPro"/>
</dbReference>
<protein>
    <submittedName>
        <fullName evidence="3">IS630 family transposase</fullName>
    </submittedName>
</protein>
<evidence type="ECO:0000259" key="2">
    <source>
        <dbReference type="Pfam" id="PF13592"/>
    </source>
</evidence>
<dbReference type="Gene3D" id="3.30.420.10">
    <property type="entry name" value="Ribonuclease H-like superfamily/Ribonuclease H"/>
    <property type="match status" value="1"/>
</dbReference>
<comment type="caution">
    <text evidence="3">The sequence shown here is derived from an EMBL/GenBank/DDBJ whole genome shotgun (WGS) entry which is preliminary data.</text>
</comment>
<feature type="domain" description="Tc1-like transposase DDE" evidence="1">
    <location>
        <begin position="183"/>
        <end position="342"/>
    </location>
</feature>
<dbReference type="Pfam" id="PF13358">
    <property type="entry name" value="DDE_3"/>
    <property type="match status" value="1"/>
</dbReference>
<dbReference type="InterPro" id="IPR036397">
    <property type="entry name" value="RNaseH_sf"/>
</dbReference>
<dbReference type="InterPro" id="IPR038717">
    <property type="entry name" value="Tc1-like_DDE_dom"/>
</dbReference>
<dbReference type="PANTHER" id="PTHR46564">
    <property type="entry name" value="TRANSPOSASE"/>
    <property type="match status" value="1"/>
</dbReference>
<dbReference type="SUPFAM" id="SSF46689">
    <property type="entry name" value="Homeodomain-like"/>
    <property type="match status" value="1"/>
</dbReference>
<accession>A0A951UJF2</accession>
<proteinExistence type="predicted"/>
<dbReference type="NCBIfam" id="NF033545">
    <property type="entry name" value="transpos_IS630"/>
    <property type="match status" value="1"/>
</dbReference>
<dbReference type="Pfam" id="PF13592">
    <property type="entry name" value="HTH_33"/>
    <property type="match status" value="1"/>
</dbReference>
<name>A0A951UJF2_9NOST</name>
<sequence>MPPPAKNFLTPEQVSSLQEALKESEQPHVRERILIILLQNDGKPQHEIAKFLGCSHRTVAYWCMHGDPDNLETLHNKREYKHYRKATTEYIELLLKTVDQDPSELGYEFGKWTAERLATYLTEKTGIDLSSSQVRRILKRKKYSYIWAKYDLEDKQDPIKRGKFKEKLTQYLKIAREQPERLQVWFWDESGFSLRVIRRKGWGKKGKRKNVPGQRRCGRVNVMGAIRELDRKRVCFFVKKGNADIFYEQLKQLNELIKQEWISKGNHPEDFSKYGPKIILILDNASFHKRKDVLAKISEEFPNFILEFLPPYSPDYNIIELVWHSCKEFMAHRLFKSVDELKSLLDKLLNQGELVIKWHRKIKNKGNINYVAA</sequence>
<evidence type="ECO:0000313" key="4">
    <source>
        <dbReference type="Proteomes" id="UP000715781"/>
    </source>
</evidence>
<evidence type="ECO:0000259" key="1">
    <source>
        <dbReference type="Pfam" id="PF13358"/>
    </source>
</evidence>